<evidence type="ECO:0000313" key="2">
    <source>
        <dbReference type="Proteomes" id="UP000078340"/>
    </source>
</evidence>
<organism evidence="1 2">
    <name type="scientific">Purpureocillium lilacinum</name>
    <name type="common">Paecilomyces lilacinus</name>
    <dbReference type="NCBI Taxonomy" id="33203"/>
    <lineage>
        <taxon>Eukaryota</taxon>
        <taxon>Fungi</taxon>
        <taxon>Dikarya</taxon>
        <taxon>Ascomycota</taxon>
        <taxon>Pezizomycotina</taxon>
        <taxon>Sordariomycetes</taxon>
        <taxon>Hypocreomycetidae</taxon>
        <taxon>Hypocreales</taxon>
        <taxon>Ophiocordycipitaceae</taxon>
        <taxon>Purpureocillium</taxon>
    </lineage>
</organism>
<name>A0A179F4Y7_PURLI</name>
<evidence type="ECO:0000313" key="1">
    <source>
        <dbReference type="EMBL" id="OAQ60411.1"/>
    </source>
</evidence>
<reference evidence="1 2" key="1">
    <citation type="submission" date="2016-02" db="EMBL/GenBank/DDBJ databases">
        <title>Biosynthesis of antibiotic leucinostatins and their inhibition on Phytophthora in bio-control Purpureocillium lilacinum.</title>
        <authorList>
            <person name="Wang G."/>
            <person name="Liu Z."/>
            <person name="Lin R."/>
            <person name="Li E."/>
            <person name="Mao Z."/>
            <person name="Ling J."/>
            <person name="Yin W."/>
            <person name="Xie B."/>
        </authorList>
    </citation>
    <scope>NUCLEOTIDE SEQUENCE [LARGE SCALE GENOMIC DNA]</scope>
    <source>
        <strain evidence="1">PLFJ-1</strain>
    </source>
</reference>
<gene>
    <name evidence="1" type="ORF">VFPFJ_11506</name>
</gene>
<dbReference type="AlphaFoldDB" id="A0A179F4Y7"/>
<accession>A0A179F4Y7</accession>
<dbReference type="EMBL" id="LSBI01000042">
    <property type="protein sequence ID" value="OAQ60411.1"/>
    <property type="molecule type" value="Genomic_DNA"/>
</dbReference>
<dbReference type="Proteomes" id="UP000078340">
    <property type="component" value="Unassembled WGS sequence"/>
</dbReference>
<protein>
    <submittedName>
        <fullName evidence="1">Uncharacterized protein</fullName>
    </submittedName>
</protein>
<sequence length="327" mass="37472">MVLTPDATGGAWRNVRLPKGDPQLLVSCSSTTREGGETRDGVTSQRVEKRFEDSFLDRVQLKLVFLLFKGLSSDSSAANPKPPCTRVHSGRLVNWDKIINCEERTERTQHARTGNWLVEPFFCTGWRKPERFWRKDWIDDDHQNPRGSWYLCLGTMKRLRDRSYSSSTLRVSESAYCECCHHAACAALKQRQWCRHWFFLRWETDWVVMPSTMLEELRSKLAGAKFRFCAIRTVIERSTVFEILVKVDSDEGFGPVRALLASPPGSVVGERSQVWPLLCCWYSLKWDAIVWIESMSGLLLGDGRLCSELERSVREAAGEGELEQGEI</sequence>
<proteinExistence type="predicted"/>
<comment type="caution">
    <text evidence="1">The sequence shown here is derived from an EMBL/GenBank/DDBJ whole genome shotgun (WGS) entry which is preliminary data.</text>
</comment>